<feature type="transmembrane region" description="Helical" evidence="1">
    <location>
        <begin position="163"/>
        <end position="180"/>
    </location>
</feature>
<feature type="transmembrane region" description="Helical" evidence="1">
    <location>
        <begin position="31"/>
        <end position="48"/>
    </location>
</feature>
<dbReference type="Proteomes" id="UP001220217">
    <property type="component" value="Chromosome"/>
</dbReference>
<evidence type="ECO:0000256" key="1">
    <source>
        <dbReference type="SAM" id="Phobius"/>
    </source>
</evidence>
<feature type="transmembrane region" description="Helical" evidence="1">
    <location>
        <begin position="110"/>
        <end position="129"/>
    </location>
</feature>
<evidence type="ECO:0000313" key="3">
    <source>
        <dbReference type="Proteomes" id="UP001220217"/>
    </source>
</evidence>
<feature type="transmembrane region" description="Helical" evidence="1">
    <location>
        <begin position="360"/>
        <end position="378"/>
    </location>
</feature>
<proteinExistence type="predicted"/>
<dbReference type="EMBL" id="CP118718">
    <property type="protein sequence ID" value="WEA45475.1"/>
    <property type="molecule type" value="Genomic_DNA"/>
</dbReference>
<keyword evidence="1" id="KW-0812">Transmembrane</keyword>
<name>A0ABD7WZ16_PRIAR</name>
<reference evidence="2 3" key="1">
    <citation type="submission" date="2023-02" db="EMBL/GenBank/DDBJ databases">
        <title>Complete genome sequence of Priestia aryabhattai G5MAi6, a methanol-tolerant strain isolated from tap water in Hong Kong.</title>
        <authorList>
            <person name="Leung K.M."/>
            <person name="Lai G.K.K."/>
            <person name="Griffin S.D.J."/>
        </authorList>
    </citation>
    <scope>NUCLEOTIDE SEQUENCE [LARGE SCALE GENOMIC DNA]</scope>
    <source>
        <strain evidence="2 3">G5MAi6</strain>
    </source>
</reference>
<feature type="transmembrane region" description="Helical" evidence="1">
    <location>
        <begin position="337"/>
        <end position="354"/>
    </location>
</feature>
<organism evidence="2 3">
    <name type="scientific">Priestia aryabhattai</name>
    <name type="common">Bacillus aryabhattai</name>
    <dbReference type="NCBI Taxonomy" id="412384"/>
    <lineage>
        <taxon>Bacteria</taxon>
        <taxon>Bacillati</taxon>
        <taxon>Bacillota</taxon>
        <taxon>Bacilli</taxon>
        <taxon>Bacillales</taxon>
        <taxon>Bacillaceae</taxon>
        <taxon>Priestia</taxon>
    </lineage>
</organism>
<accession>A0ABD7WZ16</accession>
<feature type="transmembrane region" description="Helical" evidence="1">
    <location>
        <begin position="135"/>
        <end position="156"/>
    </location>
</feature>
<keyword evidence="1" id="KW-1133">Transmembrane helix</keyword>
<feature type="transmembrane region" description="Helical" evidence="1">
    <location>
        <begin position="79"/>
        <end position="98"/>
    </location>
</feature>
<feature type="transmembrane region" description="Helical" evidence="1">
    <location>
        <begin position="209"/>
        <end position="234"/>
    </location>
</feature>
<keyword evidence="1" id="KW-0472">Membrane</keyword>
<evidence type="ECO:0008006" key="4">
    <source>
        <dbReference type="Google" id="ProtNLM"/>
    </source>
</evidence>
<feature type="transmembrane region" description="Helical" evidence="1">
    <location>
        <begin position="186"/>
        <end position="202"/>
    </location>
</feature>
<protein>
    <recommendedName>
        <fullName evidence="4">O-antigen ligase</fullName>
    </recommendedName>
</protein>
<dbReference type="AlphaFoldDB" id="A0ABD7WZ16"/>
<evidence type="ECO:0000313" key="2">
    <source>
        <dbReference type="EMBL" id="WEA45475.1"/>
    </source>
</evidence>
<feature type="transmembrane region" description="Helical" evidence="1">
    <location>
        <begin position="308"/>
        <end position="330"/>
    </location>
</feature>
<dbReference type="RefSeq" id="WP_275036963.1">
    <property type="nucleotide sequence ID" value="NZ_CP118718.1"/>
</dbReference>
<feature type="transmembrane region" description="Helical" evidence="1">
    <location>
        <begin position="7"/>
        <end position="25"/>
    </location>
</feature>
<gene>
    <name evidence="2" type="ORF">PWO00_05750</name>
</gene>
<sequence length="387" mass="44735">MNITKINSLILVLYIYLSSFSLLIYMFDSTLIRYALYGGLIVITLILNNMKFSKSFLYVLISIVLLLGINTLAVDYKNYVIGDSTVFLLTLFIPFYLFSLRNINYDGITIFWYKSSVVFTILLPCYYFLYVNDNITYLELGTVTHLNIIIQSMFFFKNISKQKITPFFLIVINFAVGLIFGSRMILVASISVIVVAAIIVVERNKIKRYFFLGLSLISSIFILINLEAIIRWLIYLLLNRGIRSRNLLLFYDQIQNGSDNVYYAGREDVYETAVNYLSTNGYFPSGFSVIRHLTHDTFYHSHNFFLEIFIMFGFIFGSLFIMIFIFKFIVKIKKIGLNNTLSYILCLITCSFIVRSLTGTNFIVDTLFLISIAIIFSGDRKIVNLNE</sequence>
<feature type="transmembrane region" description="Helical" evidence="1">
    <location>
        <begin position="55"/>
        <end position="73"/>
    </location>
</feature>